<keyword evidence="2" id="KW-1185">Reference proteome</keyword>
<comment type="caution">
    <text evidence="1">The sequence shown here is derived from an EMBL/GenBank/DDBJ whole genome shotgun (WGS) entry which is preliminary data.</text>
</comment>
<reference evidence="1" key="2">
    <citation type="submission" date="2020-11" db="EMBL/GenBank/DDBJ databases">
        <authorList>
            <person name="McCartney M.A."/>
            <person name="Auch B."/>
            <person name="Kono T."/>
            <person name="Mallez S."/>
            <person name="Becker A."/>
            <person name="Gohl D.M."/>
            <person name="Silverstein K.A.T."/>
            <person name="Koren S."/>
            <person name="Bechman K.B."/>
            <person name="Herman A."/>
            <person name="Abrahante J.E."/>
            <person name="Garbe J."/>
        </authorList>
    </citation>
    <scope>NUCLEOTIDE SEQUENCE</scope>
    <source>
        <strain evidence="1">Duluth1</strain>
        <tissue evidence="1">Whole animal</tissue>
    </source>
</reference>
<sequence length="60" mass="6574">MENKYVPLTGAVKIPVVALYALPMLTGTSLKVTTFTWGKAMLMLRKAWKATSVVEPAMMS</sequence>
<dbReference type="EMBL" id="JAIWYP010000003">
    <property type="protein sequence ID" value="KAH3856541.1"/>
    <property type="molecule type" value="Genomic_DNA"/>
</dbReference>
<dbReference type="Proteomes" id="UP000828390">
    <property type="component" value="Unassembled WGS sequence"/>
</dbReference>
<dbReference type="AlphaFoldDB" id="A0A9D4LGJ6"/>
<proteinExistence type="predicted"/>
<reference evidence="1" key="1">
    <citation type="journal article" date="2019" name="bioRxiv">
        <title>The Genome of the Zebra Mussel, Dreissena polymorpha: A Resource for Invasive Species Research.</title>
        <authorList>
            <person name="McCartney M.A."/>
            <person name="Auch B."/>
            <person name="Kono T."/>
            <person name="Mallez S."/>
            <person name="Zhang Y."/>
            <person name="Obille A."/>
            <person name="Becker A."/>
            <person name="Abrahante J.E."/>
            <person name="Garbe J."/>
            <person name="Badalamenti J.P."/>
            <person name="Herman A."/>
            <person name="Mangelson H."/>
            <person name="Liachko I."/>
            <person name="Sullivan S."/>
            <person name="Sone E.D."/>
            <person name="Koren S."/>
            <person name="Silverstein K.A.T."/>
            <person name="Beckman K.B."/>
            <person name="Gohl D.M."/>
        </authorList>
    </citation>
    <scope>NUCLEOTIDE SEQUENCE</scope>
    <source>
        <strain evidence="1">Duluth1</strain>
        <tissue evidence="1">Whole animal</tissue>
    </source>
</reference>
<accession>A0A9D4LGJ6</accession>
<organism evidence="1 2">
    <name type="scientific">Dreissena polymorpha</name>
    <name type="common">Zebra mussel</name>
    <name type="synonym">Mytilus polymorpha</name>
    <dbReference type="NCBI Taxonomy" id="45954"/>
    <lineage>
        <taxon>Eukaryota</taxon>
        <taxon>Metazoa</taxon>
        <taxon>Spiralia</taxon>
        <taxon>Lophotrochozoa</taxon>
        <taxon>Mollusca</taxon>
        <taxon>Bivalvia</taxon>
        <taxon>Autobranchia</taxon>
        <taxon>Heteroconchia</taxon>
        <taxon>Euheterodonta</taxon>
        <taxon>Imparidentia</taxon>
        <taxon>Neoheterodontei</taxon>
        <taxon>Myida</taxon>
        <taxon>Dreissenoidea</taxon>
        <taxon>Dreissenidae</taxon>
        <taxon>Dreissena</taxon>
    </lineage>
</organism>
<protein>
    <submittedName>
        <fullName evidence="1">Uncharacterized protein</fullName>
    </submittedName>
</protein>
<name>A0A9D4LGJ6_DREPO</name>
<evidence type="ECO:0000313" key="2">
    <source>
        <dbReference type="Proteomes" id="UP000828390"/>
    </source>
</evidence>
<evidence type="ECO:0000313" key="1">
    <source>
        <dbReference type="EMBL" id="KAH3856541.1"/>
    </source>
</evidence>
<gene>
    <name evidence="1" type="ORF">DPMN_099131</name>
</gene>